<keyword evidence="3" id="KW-0804">Transcription</keyword>
<accession>A0A1X1UDZ1</accession>
<dbReference type="PRINTS" id="PR00455">
    <property type="entry name" value="HTHTETR"/>
</dbReference>
<dbReference type="PANTHER" id="PTHR47506">
    <property type="entry name" value="TRANSCRIPTIONAL REGULATORY PROTEIN"/>
    <property type="match status" value="1"/>
</dbReference>
<proteinExistence type="predicted"/>
<evidence type="ECO:0000256" key="2">
    <source>
        <dbReference type="ARBA" id="ARBA00023125"/>
    </source>
</evidence>
<reference evidence="6 7" key="1">
    <citation type="submission" date="2016-01" db="EMBL/GenBank/DDBJ databases">
        <title>The new phylogeny of the genus Mycobacterium.</title>
        <authorList>
            <person name="Tarcisio F."/>
            <person name="Conor M."/>
            <person name="Antonella G."/>
            <person name="Elisabetta G."/>
            <person name="Giulia F.S."/>
            <person name="Sara T."/>
            <person name="Anna F."/>
            <person name="Clotilde B."/>
            <person name="Roberto B."/>
            <person name="Veronica D.S."/>
            <person name="Fabio R."/>
            <person name="Monica P."/>
            <person name="Olivier J."/>
            <person name="Enrico T."/>
            <person name="Nicola S."/>
        </authorList>
    </citation>
    <scope>NUCLEOTIDE SEQUENCE [LARGE SCALE GENOMIC DNA]</scope>
    <source>
        <strain evidence="6 7">DSM 44852</strain>
    </source>
</reference>
<keyword evidence="1" id="KW-0805">Transcription regulation</keyword>
<dbReference type="OrthoDB" id="4214267at2"/>
<comment type="caution">
    <text evidence="6">The sequence shown here is derived from an EMBL/GenBank/DDBJ whole genome shotgun (WGS) entry which is preliminary data.</text>
</comment>
<evidence type="ECO:0000256" key="1">
    <source>
        <dbReference type="ARBA" id="ARBA00023015"/>
    </source>
</evidence>
<evidence type="ECO:0000313" key="6">
    <source>
        <dbReference type="EMBL" id="ORV55011.1"/>
    </source>
</evidence>
<organism evidence="6 7">
    <name type="scientific">Mycobacterium florentinum</name>
    <dbReference type="NCBI Taxonomy" id="292462"/>
    <lineage>
        <taxon>Bacteria</taxon>
        <taxon>Bacillati</taxon>
        <taxon>Actinomycetota</taxon>
        <taxon>Actinomycetes</taxon>
        <taxon>Mycobacteriales</taxon>
        <taxon>Mycobacteriaceae</taxon>
        <taxon>Mycobacterium</taxon>
        <taxon>Mycobacterium simiae complex</taxon>
    </lineage>
</organism>
<sequence>MDSPAREVATATDQPVRLASPSERLLAGATRLFAAHGIRGVGIERILRESGCAKASLYDSYGSKAGLVLAYLTQLDRADRDRWEKATETVVSPVEKALTFFDLAIANGLRGEFPGCLYANVVTEFPGVRFEPVDAHRQWVRSCLTALMESAGARPPDSTARQFQLLYDGALAGSKLERSVEPIQLGRSLAAEFIDRACRR</sequence>
<dbReference type="STRING" id="292462.AWC05_14175"/>
<dbReference type="InterPro" id="IPR036271">
    <property type="entry name" value="Tet_transcr_reg_TetR-rel_C_sf"/>
</dbReference>
<dbReference type="InterPro" id="IPR009057">
    <property type="entry name" value="Homeodomain-like_sf"/>
</dbReference>
<dbReference type="Proteomes" id="UP000193010">
    <property type="component" value="Unassembled WGS sequence"/>
</dbReference>
<dbReference type="AlphaFoldDB" id="A0A1X1UDZ1"/>
<dbReference type="Pfam" id="PF00440">
    <property type="entry name" value="TetR_N"/>
    <property type="match status" value="1"/>
</dbReference>
<evidence type="ECO:0000313" key="7">
    <source>
        <dbReference type="Proteomes" id="UP000193010"/>
    </source>
</evidence>
<dbReference type="GO" id="GO:0003677">
    <property type="term" value="F:DNA binding"/>
    <property type="evidence" value="ECO:0007669"/>
    <property type="project" value="UniProtKB-UniRule"/>
</dbReference>
<dbReference type="EMBL" id="LQOV01000007">
    <property type="protein sequence ID" value="ORV55011.1"/>
    <property type="molecule type" value="Genomic_DNA"/>
</dbReference>
<evidence type="ECO:0000259" key="5">
    <source>
        <dbReference type="PROSITE" id="PS50977"/>
    </source>
</evidence>
<dbReference type="PROSITE" id="PS50977">
    <property type="entry name" value="HTH_TETR_2"/>
    <property type="match status" value="1"/>
</dbReference>
<name>A0A1X1UDZ1_MYCFL</name>
<dbReference type="SUPFAM" id="SSF46689">
    <property type="entry name" value="Homeodomain-like"/>
    <property type="match status" value="1"/>
</dbReference>
<dbReference type="PANTHER" id="PTHR47506:SF6">
    <property type="entry name" value="HTH-TYPE TRANSCRIPTIONAL REPRESSOR NEMR"/>
    <property type="match status" value="1"/>
</dbReference>
<dbReference type="Gene3D" id="1.10.357.10">
    <property type="entry name" value="Tetracycline Repressor, domain 2"/>
    <property type="match status" value="1"/>
</dbReference>
<feature type="domain" description="HTH tetR-type" evidence="5">
    <location>
        <begin position="19"/>
        <end position="79"/>
    </location>
</feature>
<evidence type="ECO:0000256" key="3">
    <source>
        <dbReference type="ARBA" id="ARBA00023163"/>
    </source>
</evidence>
<protein>
    <submittedName>
        <fullName evidence="6">TetR family transcriptional regulator</fullName>
    </submittedName>
</protein>
<dbReference type="RefSeq" id="WP_085220800.1">
    <property type="nucleotide sequence ID" value="NZ_AP022576.1"/>
</dbReference>
<gene>
    <name evidence="6" type="ORF">AWC05_14175</name>
</gene>
<evidence type="ECO:0000256" key="4">
    <source>
        <dbReference type="PROSITE-ProRule" id="PRU00335"/>
    </source>
</evidence>
<dbReference type="SUPFAM" id="SSF48498">
    <property type="entry name" value="Tetracyclin repressor-like, C-terminal domain"/>
    <property type="match status" value="1"/>
</dbReference>
<dbReference type="InterPro" id="IPR001647">
    <property type="entry name" value="HTH_TetR"/>
</dbReference>
<keyword evidence="2 4" id="KW-0238">DNA-binding</keyword>
<keyword evidence="7" id="KW-1185">Reference proteome</keyword>
<feature type="DNA-binding region" description="H-T-H motif" evidence="4">
    <location>
        <begin position="42"/>
        <end position="61"/>
    </location>
</feature>